<protein>
    <submittedName>
        <fullName evidence="1">Uncharacterized protein</fullName>
    </submittedName>
</protein>
<sequence length="27" mass="2951">CKTTIPELLQSVDRAVDALRSRYGTAS</sequence>
<organism evidence="1">
    <name type="scientific">Tanacetum cinerariifolium</name>
    <name type="common">Dalmatian daisy</name>
    <name type="synonym">Chrysanthemum cinerariifolium</name>
    <dbReference type="NCBI Taxonomy" id="118510"/>
    <lineage>
        <taxon>Eukaryota</taxon>
        <taxon>Viridiplantae</taxon>
        <taxon>Streptophyta</taxon>
        <taxon>Embryophyta</taxon>
        <taxon>Tracheophyta</taxon>
        <taxon>Spermatophyta</taxon>
        <taxon>Magnoliopsida</taxon>
        <taxon>eudicotyledons</taxon>
        <taxon>Gunneridae</taxon>
        <taxon>Pentapetalae</taxon>
        <taxon>asterids</taxon>
        <taxon>campanulids</taxon>
        <taxon>Asterales</taxon>
        <taxon>Asteraceae</taxon>
        <taxon>Asteroideae</taxon>
        <taxon>Anthemideae</taxon>
        <taxon>Anthemidinae</taxon>
        <taxon>Tanacetum</taxon>
    </lineage>
</organism>
<feature type="non-terminal residue" evidence="1">
    <location>
        <position position="1"/>
    </location>
</feature>
<reference evidence="1" key="1">
    <citation type="journal article" date="2019" name="Sci. Rep.">
        <title>Draft genome of Tanacetum cinerariifolium, the natural source of mosquito coil.</title>
        <authorList>
            <person name="Yamashiro T."/>
            <person name="Shiraishi A."/>
            <person name="Satake H."/>
            <person name="Nakayama K."/>
        </authorList>
    </citation>
    <scope>NUCLEOTIDE SEQUENCE</scope>
</reference>
<name>A0A699TPW1_TANCI</name>
<proteinExistence type="predicted"/>
<gene>
    <name evidence="1" type="ORF">Tci_883228</name>
</gene>
<dbReference type="AlphaFoldDB" id="A0A699TPW1"/>
<evidence type="ECO:0000313" key="1">
    <source>
        <dbReference type="EMBL" id="GFD11259.1"/>
    </source>
</evidence>
<accession>A0A699TPW1</accession>
<comment type="caution">
    <text evidence="1">The sequence shown here is derived from an EMBL/GenBank/DDBJ whole genome shotgun (WGS) entry which is preliminary data.</text>
</comment>
<dbReference type="EMBL" id="BKCJ011257931">
    <property type="protein sequence ID" value="GFD11259.1"/>
    <property type="molecule type" value="Genomic_DNA"/>
</dbReference>